<dbReference type="InterPro" id="IPR007404">
    <property type="entry name" value="YdjM-like"/>
</dbReference>
<dbReference type="GO" id="GO:0016787">
    <property type="term" value="F:hydrolase activity"/>
    <property type="evidence" value="ECO:0007669"/>
    <property type="project" value="UniProtKB-KW"/>
</dbReference>
<organism evidence="2 3">
    <name type="scientific">Lachnospira multipara</name>
    <dbReference type="NCBI Taxonomy" id="28051"/>
    <lineage>
        <taxon>Bacteria</taxon>
        <taxon>Bacillati</taxon>
        <taxon>Bacillota</taxon>
        <taxon>Clostridia</taxon>
        <taxon>Lachnospirales</taxon>
        <taxon>Lachnospiraceae</taxon>
        <taxon>Lachnospira</taxon>
    </lineage>
</organism>
<dbReference type="Pfam" id="PF04307">
    <property type="entry name" value="YdjM"/>
    <property type="match status" value="1"/>
</dbReference>
<proteinExistence type="predicted"/>
<evidence type="ECO:0000313" key="2">
    <source>
        <dbReference type="EMBL" id="SEG07315.1"/>
    </source>
</evidence>
<sequence length="219" mass="23663">MQSNTHLAVGACLGLTLTLAAPTEITVLGLCATSIGAIIPDIDIDGTGKKETKYIIMGISATLALVPVLAGLVCMPEIFACLKRTSFMGLISSIAAKSTISWSYIAFLISTIMGFALFIGLCAFSNKTDHRTFSHSLMGMALFTFSIALINPMAAGFFLVGYLSHIGLDLLNYRPVKLLYPKKRGFSFRLCYSKSRFSLNLLIFSVIILIVESIIKACL</sequence>
<feature type="transmembrane region" description="Helical" evidence="1">
    <location>
        <begin position="138"/>
        <end position="164"/>
    </location>
</feature>
<reference evidence="2 3" key="1">
    <citation type="submission" date="2016-10" db="EMBL/GenBank/DDBJ databases">
        <authorList>
            <person name="de Groot N.N."/>
        </authorList>
    </citation>
    <scope>NUCLEOTIDE SEQUENCE [LARGE SCALE GENOMIC DNA]</scope>
    <source>
        <strain evidence="2 3">D15d</strain>
    </source>
</reference>
<feature type="transmembrane region" description="Helical" evidence="1">
    <location>
        <begin position="197"/>
        <end position="215"/>
    </location>
</feature>
<protein>
    <submittedName>
        <fullName evidence="2">Membrane-bound metal-dependent hydrolase YbcI, DUF457 family</fullName>
    </submittedName>
</protein>
<dbReference type="STRING" id="1410661.GCA_000702205_00092"/>
<evidence type="ECO:0000256" key="1">
    <source>
        <dbReference type="SAM" id="Phobius"/>
    </source>
</evidence>
<keyword evidence="1" id="KW-1133">Transmembrane helix</keyword>
<keyword evidence="3" id="KW-1185">Reference proteome</keyword>
<evidence type="ECO:0000313" key="3">
    <source>
        <dbReference type="Proteomes" id="UP000236726"/>
    </source>
</evidence>
<feature type="transmembrane region" description="Helical" evidence="1">
    <location>
        <begin position="102"/>
        <end position="126"/>
    </location>
</feature>
<accession>A0A1H5X772</accession>
<feature type="transmembrane region" description="Helical" evidence="1">
    <location>
        <begin position="54"/>
        <end position="82"/>
    </location>
</feature>
<name>A0A1H5X772_9FIRM</name>
<dbReference type="RefSeq" id="WP_103953530.1">
    <property type="nucleotide sequence ID" value="NZ_FNUL01000023.1"/>
</dbReference>
<dbReference type="EMBL" id="FNUL01000023">
    <property type="protein sequence ID" value="SEG07315.1"/>
    <property type="molecule type" value="Genomic_DNA"/>
</dbReference>
<keyword evidence="1" id="KW-0812">Transmembrane</keyword>
<gene>
    <name evidence="2" type="ORF">SAMN05216537_1231</name>
</gene>
<dbReference type="AlphaFoldDB" id="A0A1H5X772"/>
<keyword evidence="1" id="KW-0472">Membrane</keyword>
<keyword evidence="2" id="KW-0378">Hydrolase</keyword>
<dbReference type="Proteomes" id="UP000236726">
    <property type="component" value="Unassembled WGS sequence"/>
</dbReference>